<gene>
    <name evidence="2" type="ORF">DNJ96_13190</name>
</gene>
<evidence type="ECO:0000313" key="3">
    <source>
        <dbReference type="Proteomes" id="UP000292639"/>
    </source>
</evidence>
<dbReference type="AlphaFoldDB" id="A0A4Q9R3U2"/>
<organism evidence="2 3">
    <name type="scientific">Stutzerimonas kirkiae</name>
    <dbReference type="NCBI Taxonomy" id="2211392"/>
    <lineage>
        <taxon>Bacteria</taxon>
        <taxon>Pseudomonadati</taxon>
        <taxon>Pseudomonadota</taxon>
        <taxon>Gammaproteobacteria</taxon>
        <taxon>Pseudomonadales</taxon>
        <taxon>Pseudomonadaceae</taxon>
        <taxon>Stutzerimonas</taxon>
    </lineage>
</organism>
<dbReference type="RefSeq" id="WP_131185349.1">
    <property type="nucleotide sequence ID" value="NZ_QJUO01000026.1"/>
</dbReference>
<sequence length="100" mass="10943">MLPPIPSGVIQVTAQQDVPKPRPDIPPVVPAQPSSSETNVGLDQRNPHEAGDLLREEQQRRQRRERKPAQPGGLEEEGGPPLPGAPDEPPRQGQWVDIEV</sequence>
<dbReference type="EMBL" id="QJUP01000018">
    <property type="protein sequence ID" value="TBU94582.1"/>
    <property type="molecule type" value="Genomic_DNA"/>
</dbReference>
<dbReference type="Proteomes" id="UP000292639">
    <property type="component" value="Unassembled WGS sequence"/>
</dbReference>
<feature type="compositionally biased region" description="Basic and acidic residues" evidence="1">
    <location>
        <begin position="45"/>
        <end position="60"/>
    </location>
</feature>
<reference evidence="2 3" key="1">
    <citation type="submission" date="2018-06" db="EMBL/GenBank/DDBJ databases">
        <title>Three novel Pseudomonas species isolated from symptomatic oak.</title>
        <authorList>
            <person name="Bueno-Gonzalez V."/>
            <person name="Brady C."/>
        </authorList>
    </citation>
    <scope>NUCLEOTIDE SEQUENCE [LARGE SCALE GENOMIC DNA]</scope>
    <source>
        <strain evidence="2 3">P17C</strain>
    </source>
</reference>
<name>A0A4Q9R3U2_9GAMM</name>
<proteinExistence type="predicted"/>
<feature type="region of interest" description="Disordered" evidence="1">
    <location>
        <begin position="1"/>
        <end position="100"/>
    </location>
</feature>
<comment type="caution">
    <text evidence="2">The sequence shown here is derived from an EMBL/GenBank/DDBJ whole genome shotgun (WGS) entry which is preliminary data.</text>
</comment>
<keyword evidence="3" id="KW-1185">Reference proteome</keyword>
<accession>A0A4Q9R3U2</accession>
<evidence type="ECO:0000313" key="2">
    <source>
        <dbReference type="EMBL" id="TBU94582.1"/>
    </source>
</evidence>
<evidence type="ECO:0000256" key="1">
    <source>
        <dbReference type="SAM" id="MobiDB-lite"/>
    </source>
</evidence>
<protein>
    <submittedName>
        <fullName evidence="2">Aspartate-semialdehyde dehydrogenase</fullName>
    </submittedName>
</protein>